<organism evidence="1 2">
    <name type="scientific">Streptomonospora algeriensis</name>
    <dbReference type="NCBI Taxonomy" id="995084"/>
    <lineage>
        <taxon>Bacteria</taxon>
        <taxon>Bacillati</taxon>
        <taxon>Actinomycetota</taxon>
        <taxon>Actinomycetes</taxon>
        <taxon>Streptosporangiales</taxon>
        <taxon>Nocardiopsidaceae</taxon>
        <taxon>Streptomonospora</taxon>
    </lineage>
</organism>
<dbReference type="Proteomes" id="UP001596956">
    <property type="component" value="Unassembled WGS sequence"/>
</dbReference>
<gene>
    <name evidence="1" type="ORF">ACFQZU_11605</name>
</gene>
<protein>
    <submittedName>
        <fullName evidence="1">Uncharacterized protein</fullName>
    </submittedName>
</protein>
<keyword evidence="2" id="KW-1185">Reference proteome</keyword>
<dbReference type="EMBL" id="JBHTHR010000335">
    <property type="protein sequence ID" value="MFD0801955.1"/>
    <property type="molecule type" value="Genomic_DNA"/>
</dbReference>
<reference evidence="2" key="1">
    <citation type="journal article" date="2019" name="Int. J. Syst. Evol. Microbiol.">
        <title>The Global Catalogue of Microorganisms (GCM) 10K type strain sequencing project: providing services to taxonomists for standard genome sequencing and annotation.</title>
        <authorList>
            <consortium name="The Broad Institute Genomics Platform"/>
            <consortium name="The Broad Institute Genome Sequencing Center for Infectious Disease"/>
            <person name="Wu L."/>
            <person name="Ma J."/>
        </authorList>
    </citation>
    <scope>NUCLEOTIDE SEQUENCE [LARGE SCALE GENOMIC DNA]</scope>
    <source>
        <strain evidence="2">CCUG 63369</strain>
    </source>
</reference>
<evidence type="ECO:0000313" key="2">
    <source>
        <dbReference type="Proteomes" id="UP001596956"/>
    </source>
</evidence>
<comment type="caution">
    <text evidence="1">The sequence shown here is derived from an EMBL/GenBank/DDBJ whole genome shotgun (WGS) entry which is preliminary data.</text>
</comment>
<sequence>MARQSPAQRDITAVDLRVSTAYAVRGSTTVLVDTGPAGAADRLLFGHGRGASAHAVQRMLSAPPWARGQYPRSDSNRHL</sequence>
<proteinExistence type="predicted"/>
<accession>A0ABW3BFY0</accession>
<name>A0ABW3BFY0_9ACTN</name>
<evidence type="ECO:0000313" key="1">
    <source>
        <dbReference type="EMBL" id="MFD0801955.1"/>
    </source>
</evidence>